<dbReference type="EMBL" id="QFFJ01000002">
    <property type="protein sequence ID" value="RBL90527.1"/>
    <property type="molecule type" value="Genomic_DNA"/>
</dbReference>
<proteinExistence type="predicted"/>
<dbReference type="AlphaFoldDB" id="A0A365XVX6"/>
<evidence type="ECO:0008006" key="3">
    <source>
        <dbReference type="Google" id="ProtNLM"/>
    </source>
</evidence>
<gene>
    <name evidence="1" type="ORF">DF182_29155</name>
</gene>
<name>A0A365XVX6_9BACT</name>
<dbReference type="CDD" id="cd00085">
    <property type="entry name" value="HNHc"/>
    <property type="match status" value="1"/>
</dbReference>
<accession>A0A365XVX6</accession>
<organism evidence="1 2">
    <name type="scientific">Chitinophaga flava</name>
    <dbReference type="NCBI Taxonomy" id="2259036"/>
    <lineage>
        <taxon>Bacteria</taxon>
        <taxon>Pseudomonadati</taxon>
        <taxon>Bacteroidota</taxon>
        <taxon>Chitinophagia</taxon>
        <taxon>Chitinophagales</taxon>
        <taxon>Chitinophagaceae</taxon>
        <taxon>Chitinophaga</taxon>
    </lineage>
</organism>
<evidence type="ECO:0000313" key="2">
    <source>
        <dbReference type="Proteomes" id="UP000253410"/>
    </source>
</evidence>
<dbReference type="Proteomes" id="UP000253410">
    <property type="component" value="Unassembled WGS sequence"/>
</dbReference>
<dbReference type="InterPro" id="IPR003615">
    <property type="entry name" value="HNH_nuc"/>
</dbReference>
<reference evidence="1 2" key="1">
    <citation type="submission" date="2018-05" db="EMBL/GenBank/DDBJ databases">
        <title>Chitinophaga sp. K3CV102501T nov., isolated from isolated from a monsoon evergreen broad-leaved forest soil.</title>
        <authorList>
            <person name="Lv Y."/>
        </authorList>
    </citation>
    <scope>NUCLEOTIDE SEQUENCE [LARGE SCALE GENOMIC DNA]</scope>
    <source>
        <strain evidence="1 2">GDMCC 1.1325</strain>
    </source>
</reference>
<sequence length="371" mass="42115">MTLIITHTMRPVNKGTAADNGYAYNSNSIIDFSNTKYAAASLALLTTDKPTAARCSYFLLSIINIPQKNLTADQELLKKGVNDRFKGMYQSAAIPLFNRLGAYCSFCENIITTYIEVEHCVPKSPYPDFTVIWDNFLTACGPCNQLKGDKPSRQVVRIWLQQEGNNNPTEQDYYDCIRKRHYVWADLDALSYMELPADLWYFSLSNNTWVLVPAPGNTDVNNTIVSTNVGQREIYANINLLGTMVIRKVEVKIRSNTNPSPHGQELIDLCQLNRLGELTNTSDRRLFSRTQAYFNALQVLRTFLIAVGNQQIFDLLWPSYLTLAKINGFYSVFLRLLDNYYDPSGTPLNQRFVTETNNALYFPNTNTLALP</sequence>
<dbReference type="Gene3D" id="1.10.30.50">
    <property type="match status" value="1"/>
</dbReference>
<evidence type="ECO:0000313" key="1">
    <source>
        <dbReference type="EMBL" id="RBL90527.1"/>
    </source>
</evidence>
<keyword evidence="2" id="KW-1185">Reference proteome</keyword>
<comment type="caution">
    <text evidence="1">The sequence shown here is derived from an EMBL/GenBank/DDBJ whole genome shotgun (WGS) entry which is preliminary data.</text>
</comment>
<protein>
    <recommendedName>
        <fullName evidence="3">HNH endonuclease</fullName>
    </recommendedName>
</protein>